<evidence type="ECO:0000313" key="7">
    <source>
        <dbReference type="Proteomes" id="UP000659654"/>
    </source>
</evidence>
<dbReference type="GO" id="GO:0005634">
    <property type="term" value="C:nucleus"/>
    <property type="evidence" value="ECO:0007669"/>
    <property type="project" value="TreeGrafter"/>
</dbReference>
<feature type="compositionally biased region" description="Polar residues" evidence="5">
    <location>
        <begin position="1340"/>
        <end position="1352"/>
    </location>
</feature>
<keyword evidence="3" id="KW-0539">Nucleus</keyword>
<evidence type="ECO:0000256" key="1">
    <source>
        <dbReference type="ARBA" id="ARBA00023015"/>
    </source>
</evidence>
<sequence length="1776" mass="202645">MDDDQQPCSSRDMTAEKEKRKEETVILDKNLSDCAKKYNLSKMNVKDIIQSICKDPNILASLLKEDPDALENLRLTRSRLKELETSTQLKFEFLKFKPLDVRPEEWVDDEEEESSDDYQPEGEDDDDEDFNDEEEEDGVEEEANEESNDVEAEDVQALESTANGAFYFDVDPMLISTKPPEYVDFLKGCFKETESNDAEEEDMDPDFDENFLNEDDDFFERYGRTSRIPEDEVDLLYRDAYDESDVTLMDLDVPLAITPCKDMMTEEERTESNTHSSPIRPLSRTKITTPKPSPKAVLPKTKKPPIVIKDSSKKSWSLLKRHSELAQFTAEEIQALKVQFEQHLQLITQVALLTKDEPRFVKQRNTSMRMLYELDQKQLSAPPNSIYLQVSNIESAINSVNEIETFDENLYDKSLCSQIRDKLAMTQFNLPSTLVLANSLAIKFPNLLPQNGPQTKPNCSSSGHFLPSEQFLLALAIFEMAHVPHSTGGSSQKVSKYQQISDSFLPNKTSTQIRNYMKNIRIGTLKNPLHQMAVNAENGIWNVEFVFDNGENARTDRPLDWPMEVKNTPYWLRVIQTLYSTIPYQPVLENKVYNTLRVKIELAKQPIKDNSASLRSKRVVLSRNEQRILREQFQCHLQLVCQQVIACHDDPNFISAANKNTLMLHDLDRRFGQKQTGFFDQEQLNDAILACHQIKVVKMKNDEQKLKEELEFVGWKLPQAMVLANSKALKFPDLLPVHLPRRHPQSGVFLPSEKMLLSLGLYALNHYPEPKKSEFNFKNKYLIDLFLPNKYMNSINSTINHARNMKIEERSIYEDLLLMAMEGKWLGKVEFKHGTPKRDPPVCWDNITVPHWLKLMQKYRKTAEGTREQQKTPTISSAICLGSPEIQKMAEDLAGSGRNRENGGKIFVLEQDSDQTAAGNLGITREIGAPPIGGPKIISIGNTPQSSGNPIVLVDNTATPINFTTPITSPPNVIAIPQMTTQSVLVQMPDGTFQLTQIPVILQENLGIIISQNEAQSVPAAVQALQTIDLTPMRSNQQVISRRNSDLPSTSKAAQIVGQIEHETPRNGDEEEIIGITEKQQEEVVDVVGIDETVIPEDEGEDNFPSKGPKRHVTWNDQDPQSTTKRPKHAIDLQEKRDDGKTPQGKKVSQLVEKVQDAGRGNAECENPQNRKENVLEGEGSGDFREEGISDITHDDHDEVLENSGCFNSPSSLKKSVEDASTSKKVSSSPPVKRMTGKGPLEKGGRTDEIPADGNEDGPRRSSKLPTIIRKRPEAVKAFSYSSPAKNVKRRLFEDPMEKVAKIPKNSAEISTNLVSNRSTNNRESDSPEEGEILDDSEQEFSNLSCTRPTGNDQEEDQVLCHREESNMSATMHSETSRMAAEIELRLESDKEQIPSTSKDFSKPLPKIGQKIGENGQNSGSQVDNNVFYAKPFGVWSKKPRRPEQIERCMRGFNDPKIVTTWCRLALECVKRVARRKLFMHRGRTKEFIAVMKENINAGEKFEKLKNMFPEKLDLVYWISSMLDEAHLKKSQILDVERRECRDALDLFLHINIYFTGQQNTIMIRRVRTVIAEHYKNPDSLRVEIRKLLAGLHEPLWAKIKQFFPGELYREKIPYHKAEVVPVRVFLAATNPLSPRPQNIRPELVDLSGLRPDPEFRPKIRIQNGCFAKSEGDHQSWINVRVHKDEHNILKRYKHLLDKFRQFKKEDDKELLEALNASKANKEKAVERFMRTHKEMDIEVVKKRLQYLTDLLQEYYKQQIAKRQQIEAPKTSKDNS</sequence>
<dbReference type="SMR" id="A0A811L7R8"/>
<feature type="compositionally biased region" description="Polar residues" evidence="5">
    <location>
        <begin position="1"/>
        <end position="12"/>
    </location>
</feature>
<reference evidence="6" key="1">
    <citation type="submission" date="2020-09" db="EMBL/GenBank/DDBJ databases">
        <authorList>
            <person name="Kikuchi T."/>
        </authorList>
    </citation>
    <scope>NUCLEOTIDE SEQUENCE</scope>
    <source>
        <strain evidence="6">Ka4C1</strain>
    </source>
</reference>
<evidence type="ECO:0000313" key="6">
    <source>
        <dbReference type="EMBL" id="CAD5224353.1"/>
    </source>
</evidence>
<feature type="compositionally biased region" description="Low complexity" evidence="5">
    <location>
        <begin position="1223"/>
        <end position="1233"/>
    </location>
</feature>
<dbReference type="Proteomes" id="UP000659654">
    <property type="component" value="Unassembled WGS sequence"/>
</dbReference>
<keyword evidence="1" id="KW-0805">Transcription regulation</keyword>
<feature type="region of interest" description="Disordered" evidence="5">
    <location>
        <begin position="1094"/>
        <end position="1269"/>
    </location>
</feature>
<dbReference type="PANTHER" id="PTHR16088">
    <property type="entry name" value="YY1 ASSOCIATED PROTEIN-RELATED"/>
    <property type="match status" value="1"/>
</dbReference>
<keyword evidence="2" id="KW-0804">Transcription</keyword>
<proteinExistence type="predicted"/>
<feature type="compositionally biased region" description="Basic and acidic residues" evidence="5">
    <location>
        <begin position="1182"/>
        <end position="1197"/>
    </location>
</feature>
<organism evidence="6 7">
    <name type="scientific">Bursaphelenchus xylophilus</name>
    <name type="common">Pinewood nematode worm</name>
    <name type="synonym">Aphelenchoides xylophilus</name>
    <dbReference type="NCBI Taxonomy" id="6326"/>
    <lineage>
        <taxon>Eukaryota</taxon>
        <taxon>Metazoa</taxon>
        <taxon>Ecdysozoa</taxon>
        <taxon>Nematoda</taxon>
        <taxon>Chromadorea</taxon>
        <taxon>Rhabditida</taxon>
        <taxon>Tylenchina</taxon>
        <taxon>Tylenchomorpha</taxon>
        <taxon>Aphelenchoidea</taxon>
        <taxon>Aphelenchoididae</taxon>
        <taxon>Bursaphelenchus</taxon>
    </lineage>
</organism>
<comment type="caution">
    <text evidence="6">The sequence shown here is derived from an EMBL/GenBank/DDBJ whole genome shotgun (WGS) entry which is preliminary data.</text>
</comment>
<feature type="region of interest" description="Disordered" evidence="5">
    <location>
        <begin position="265"/>
        <end position="300"/>
    </location>
</feature>
<feature type="compositionally biased region" description="Acidic residues" evidence="5">
    <location>
        <begin position="106"/>
        <end position="153"/>
    </location>
</feature>
<protein>
    <submittedName>
        <fullName evidence="6">(pine wood nematode) hypothetical protein</fullName>
    </submittedName>
</protein>
<feature type="compositionally biased region" description="Acidic residues" evidence="5">
    <location>
        <begin position="1327"/>
        <end position="1339"/>
    </location>
</feature>
<dbReference type="Proteomes" id="UP000582659">
    <property type="component" value="Unassembled WGS sequence"/>
</dbReference>
<name>A0A811L7R8_BURXY</name>
<dbReference type="GO" id="GO:0003712">
    <property type="term" value="F:transcription coregulator activity"/>
    <property type="evidence" value="ECO:0007669"/>
    <property type="project" value="TreeGrafter"/>
</dbReference>
<dbReference type="PANTHER" id="PTHR16088:SF3">
    <property type="entry name" value="GON-4-LIKE PROTEIN"/>
    <property type="match status" value="1"/>
</dbReference>
<keyword evidence="7" id="KW-1185">Reference proteome</keyword>
<feature type="region of interest" description="Disordered" evidence="5">
    <location>
        <begin position="1"/>
        <end position="22"/>
    </location>
</feature>
<feature type="compositionally biased region" description="Basic and acidic residues" evidence="5">
    <location>
        <begin position="1240"/>
        <end position="1249"/>
    </location>
</feature>
<feature type="compositionally biased region" description="Polar residues" evidence="5">
    <location>
        <begin position="1308"/>
        <end position="1320"/>
    </location>
</feature>
<feature type="coiled-coil region" evidence="4">
    <location>
        <begin position="1705"/>
        <end position="1732"/>
    </location>
</feature>
<dbReference type="GO" id="GO:0006355">
    <property type="term" value="P:regulation of DNA-templated transcription"/>
    <property type="evidence" value="ECO:0007669"/>
    <property type="project" value="TreeGrafter"/>
</dbReference>
<accession>A0A811L7R8</accession>
<dbReference type="InterPro" id="IPR052435">
    <property type="entry name" value="YY1-Transcr_Regul"/>
</dbReference>
<feature type="compositionally biased region" description="Polar residues" evidence="5">
    <location>
        <begin position="1205"/>
        <end position="1214"/>
    </location>
</feature>
<gene>
    <name evidence="6" type="ORF">BXYJ_LOCUS8001</name>
</gene>
<feature type="region of interest" description="Disordered" evidence="5">
    <location>
        <begin position="1304"/>
        <end position="1356"/>
    </location>
</feature>
<evidence type="ECO:0000256" key="2">
    <source>
        <dbReference type="ARBA" id="ARBA00023163"/>
    </source>
</evidence>
<evidence type="ECO:0000256" key="3">
    <source>
        <dbReference type="ARBA" id="ARBA00023242"/>
    </source>
</evidence>
<dbReference type="OrthoDB" id="6257037at2759"/>
<feature type="compositionally biased region" description="Basic and acidic residues" evidence="5">
    <location>
        <begin position="1129"/>
        <end position="1141"/>
    </location>
</feature>
<dbReference type="EMBL" id="CAJFCV020000004">
    <property type="protein sequence ID" value="CAG9113114.1"/>
    <property type="molecule type" value="Genomic_DNA"/>
</dbReference>
<feature type="compositionally biased region" description="Polar residues" evidence="5">
    <location>
        <begin position="1115"/>
        <end position="1124"/>
    </location>
</feature>
<keyword evidence="4" id="KW-0175">Coiled coil</keyword>
<feature type="region of interest" description="Disordered" evidence="5">
    <location>
        <begin position="104"/>
        <end position="153"/>
    </location>
</feature>
<feature type="compositionally biased region" description="Basic and acidic residues" evidence="5">
    <location>
        <begin position="13"/>
        <end position="22"/>
    </location>
</feature>
<evidence type="ECO:0000256" key="4">
    <source>
        <dbReference type="SAM" id="Coils"/>
    </source>
</evidence>
<evidence type="ECO:0000256" key="5">
    <source>
        <dbReference type="SAM" id="MobiDB-lite"/>
    </source>
</evidence>
<dbReference type="EMBL" id="CAJFDI010000004">
    <property type="protein sequence ID" value="CAD5224353.1"/>
    <property type="molecule type" value="Genomic_DNA"/>
</dbReference>